<gene>
    <name evidence="9" type="primary">DERL1</name>
    <name evidence="9" type="ORF">EC973_006004</name>
</gene>
<keyword evidence="10" id="KW-1185">Reference proteome</keyword>
<evidence type="ECO:0000256" key="3">
    <source>
        <dbReference type="ARBA" id="ARBA00022692"/>
    </source>
</evidence>
<evidence type="ECO:0000256" key="8">
    <source>
        <dbReference type="SAM" id="MobiDB-lite"/>
    </source>
</evidence>
<dbReference type="InterPro" id="IPR035952">
    <property type="entry name" value="Rhomboid-like_sf"/>
</dbReference>
<keyword evidence="6 7" id="KW-0472">Membrane</keyword>
<feature type="transmembrane region" description="Helical" evidence="7">
    <location>
        <begin position="144"/>
        <end position="166"/>
    </location>
</feature>
<dbReference type="Proteomes" id="UP000605846">
    <property type="component" value="Unassembled WGS sequence"/>
</dbReference>
<dbReference type="OrthoDB" id="1716531at2759"/>
<comment type="caution">
    <text evidence="9">The sequence shown here is derived from an EMBL/GenBank/DDBJ whole genome shotgun (WGS) entry which is preliminary data.</text>
</comment>
<feature type="transmembrane region" description="Helical" evidence="7">
    <location>
        <begin position="25"/>
        <end position="51"/>
    </location>
</feature>
<accession>A0A8H7BFP2</accession>
<feature type="region of interest" description="Disordered" evidence="8">
    <location>
        <begin position="225"/>
        <end position="260"/>
    </location>
</feature>
<dbReference type="InterPro" id="IPR007599">
    <property type="entry name" value="DER1"/>
</dbReference>
<evidence type="ECO:0000313" key="10">
    <source>
        <dbReference type="Proteomes" id="UP000605846"/>
    </source>
</evidence>
<dbReference type="AlphaFoldDB" id="A0A8H7BFP2"/>
<organism evidence="9 10">
    <name type="scientific">Apophysomyces ossiformis</name>
    <dbReference type="NCBI Taxonomy" id="679940"/>
    <lineage>
        <taxon>Eukaryota</taxon>
        <taxon>Fungi</taxon>
        <taxon>Fungi incertae sedis</taxon>
        <taxon>Mucoromycota</taxon>
        <taxon>Mucoromycotina</taxon>
        <taxon>Mucoromycetes</taxon>
        <taxon>Mucorales</taxon>
        <taxon>Mucorineae</taxon>
        <taxon>Mucoraceae</taxon>
        <taxon>Apophysomyces</taxon>
    </lineage>
</organism>
<sequence>MPPTQPSARNEIVDWYTSIPPVTKAIFTLTILVTASPALQLVHPSYMILLWGEIRSKLQLWRLITPFFLHGFGLGFAMNLYLIYRHSLQLETQVFMGRTADYVYFLLVTCALQLAAAKFLDLLVMSNGLIMAVIYLWAQYNSEAMMNFMFGITFKALYLPWALVAYDFLLSGAVPKPSLLGIATAHIYYYFTAIYPRQGGVQYLKTPAFLHRLFPPVPIQGNHSGAHVWPTQQQRQQQTQPGRLNPFGGHSWGRGHRLGQ</sequence>
<evidence type="ECO:0000256" key="7">
    <source>
        <dbReference type="RuleBase" id="RU363059"/>
    </source>
</evidence>
<evidence type="ECO:0000313" key="9">
    <source>
        <dbReference type="EMBL" id="KAF7720815.1"/>
    </source>
</evidence>
<evidence type="ECO:0000256" key="6">
    <source>
        <dbReference type="ARBA" id="ARBA00023136"/>
    </source>
</evidence>
<protein>
    <recommendedName>
        <fullName evidence="7">Derlin</fullName>
    </recommendedName>
</protein>
<feature type="compositionally biased region" description="Low complexity" evidence="8">
    <location>
        <begin position="231"/>
        <end position="240"/>
    </location>
</feature>
<keyword evidence="3 7" id="KW-0812">Transmembrane</keyword>
<evidence type="ECO:0000256" key="2">
    <source>
        <dbReference type="ARBA" id="ARBA00008917"/>
    </source>
</evidence>
<feature type="transmembrane region" description="Helical" evidence="7">
    <location>
        <begin position="63"/>
        <end position="84"/>
    </location>
</feature>
<comment type="subcellular location">
    <subcellularLocation>
        <location evidence="1 7">Endoplasmic reticulum membrane</location>
        <topology evidence="1 7">Multi-pass membrane protein</topology>
    </subcellularLocation>
</comment>
<dbReference type="GO" id="GO:0006950">
    <property type="term" value="P:response to stress"/>
    <property type="evidence" value="ECO:0007669"/>
    <property type="project" value="UniProtKB-ARBA"/>
</dbReference>
<dbReference type="Pfam" id="PF04511">
    <property type="entry name" value="DER1"/>
    <property type="match status" value="1"/>
</dbReference>
<name>A0A8H7BFP2_9FUNG</name>
<dbReference type="SUPFAM" id="SSF144091">
    <property type="entry name" value="Rhomboid-like"/>
    <property type="match status" value="1"/>
</dbReference>
<comment type="function">
    <text evidence="7">May be involved in the degradation of misfolded endoplasmic reticulum (ER) luminal proteins.</text>
</comment>
<reference evidence="9" key="1">
    <citation type="submission" date="2020-01" db="EMBL/GenBank/DDBJ databases">
        <title>Genome Sequencing of Three Apophysomyces-Like Fungal Strains Confirms a Novel Fungal Genus in the Mucoromycota with divergent Burkholderia-like Endosymbiotic Bacteria.</title>
        <authorList>
            <person name="Stajich J.E."/>
            <person name="Macias A.M."/>
            <person name="Carter-House D."/>
            <person name="Lovett B."/>
            <person name="Kasson L.R."/>
            <person name="Berry K."/>
            <person name="Grigoriev I."/>
            <person name="Chang Y."/>
            <person name="Spatafora J."/>
            <person name="Kasson M.T."/>
        </authorList>
    </citation>
    <scope>NUCLEOTIDE SEQUENCE</scope>
    <source>
        <strain evidence="9">NRRL A-21654</strain>
    </source>
</reference>
<evidence type="ECO:0000256" key="5">
    <source>
        <dbReference type="ARBA" id="ARBA00022989"/>
    </source>
</evidence>
<feature type="transmembrane region" description="Helical" evidence="7">
    <location>
        <begin position="104"/>
        <end position="137"/>
    </location>
</feature>
<keyword evidence="4 7" id="KW-0256">Endoplasmic reticulum</keyword>
<evidence type="ECO:0000256" key="1">
    <source>
        <dbReference type="ARBA" id="ARBA00004477"/>
    </source>
</evidence>
<dbReference type="EMBL" id="JABAYA010000356">
    <property type="protein sequence ID" value="KAF7720815.1"/>
    <property type="molecule type" value="Genomic_DNA"/>
</dbReference>
<proteinExistence type="inferred from homology"/>
<comment type="similarity">
    <text evidence="2 7">Belongs to the derlin family.</text>
</comment>
<evidence type="ECO:0000256" key="4">
    <source>
        <dbReference type="ARBA" id="ARBA00022824"/>
    </source>
</evidence>
<dbReference type="PANTHER" id="PTHR11009">
    <property type="entry name" value="DER1-LIKE PROTEIN, DERLIN"/>
    <property type="match status" value="1"/>
</dbReference>
<feature type="transmembrane region" description="Helical" evidence="7">
    <location>
        <begin position="178"/>
        <end position="195"/>
    </location>
</feature>
<dbReference type="GO" id="GO:0005789">
    <property type="term" value="C:endoplasmic reticulum membrane"/>
    <property type="evidence" value="ECO:0007669"/>
    <property type="project" value="UniProtKB-SubCell"/>
</dbReference>
<keyword evidence="5 7" id="KW-1133">Transmembrane helix</keyword>